<dbReference type="RefSeq" id="XP_037883825.1">
    <property type="nucleotide sequence ID" value="XM_038027897.1"/>
</dbReference>
<dbReference type="KEGG" id="gfs:119634002"/>
<sequence length="170" mass="19776">MKLKKSPKKTTHHSGSMQRYLRISKNINRLYTASGLSHYIREQLNCSHCLHDMTEEERDFCKEVMDEKMTKDPIDTIILTNKLIKPAFPKPVVNDAFEIFYAVMRKYMLEAEIGKRIQASVVANIDFFKSDASCVTGRLHRRNLLGFILTMLLKTKNCRESIDKHVSSHR</sequence>
<keyword evidence="1" id="KW-1185">Reference proteome</keyword>
<accession>A0A8U0WFD6</accession>
<gene>
    <name evidence="2" type="primary">LOC119634002</name>
</gene>
<evidence type="ECO:0000313" key="1">
    <source>
        <dbReference type="Proteomes" id="UP000092443"/>
    </source>
</evidence>
<reference evidence="2" key="1">
    <citation type="submission" date="2025-08" db="UniProtKB">
        <authorList>
            <consortium name="RefSeq"/>
        </authorList>
    </citation>
    <scope>IDENTIFICATION</scope>
    <source>
        <tissue evidence="2">Whole body pupa</tissue>
    </source>
</reference>
<evidence type="ECO:0000313" key="2">
    <source>
        <dbReference type="RefSeq" id="XP_037883825.1"/>
    </source>
</evidence>
<name>A0A8U0WFD6_9MUSC</name>
<proteinExistence type="predicted"/>
<dbReference type="Proteomes" id="UP000092443">
    <property type="component" value="Unplaced"/>
</dbReference>
<protein>
    <submittedName>
        <fullName evidence="2">Uncharacterized protein LOC119634002</fullName>
    </submittedName>
</protein>
<organism evidence="1 2">
    <name type="scientific">Glossina fuscipes</name>
    <dbReference type="NCBI Taxonomy" id="7396"/>
    <lineage>
        <taxon>Eukaryota</taxon>
        <taxon>Metazoa</taxon>
        <taxon>Ecdysozoa</taxon>
        <taxon>Arthropoda</taxon>
        <taxon>Hexapoda</taxon>
        <taxon>Insecta</taxon>
        <taxon>Pterygota</taxon>
        <taxon>Neoptera</taxon>
        <taxon>Endopterygota</taxon>
        <taxon>Diptera</taxon>
        <taxon>Brachycera</taxon>
        <taxon>Muscomorpha</taxon>
        <taxon>Hippoboscoidea</taxon>
        <taxon>Glossinidae</taxon>
        <taxon>Glossina</taxon>
    </lineage>
</organism>
<dbReference type="AlphaFoldDB" id="A0A8U0WFD6"/>
<dbReference type="GeneID" id="119634002"/>